<keyword evidence="2" id="KW-1185">Reference proteome</keyword>
<dbReference type="EMBL" id="JACOOI010000041">
    <property type="protein sequence ID" value="MBC5645963.1"/>
    <property type="molecule type" value="Genomic_DNA"/>
</dbReference>
<gene>
    <name evidence="1" type="ORF">H8S77_24110</name>
</gene>
<name>A0ABR7E864_9BACT</name>
<reference evidence="1 2" key="1">
    <citation type="submission" date="2020-08" db="EMBL/GenBank/DDBJ databases">
        <title>Genome public.</title>
        <authorList>
            <person name="Liu C."/>
            <person name="Sun Q."/>
        </authorList>
    </citation>
    <scope>NUCLEOTIDE SEQUENCE [LARGE SCALE GENOMIC DNA]</scope>
    <source>
        <strain evidence="1 2">BX2</strain>
    </source>
</reference>
<organism evidence="1 2">
    <name type="scientific">Parabacteroides segnis</name>
    <dbReference type="NCBI Taxonomy" id="2763058"/>
    <lineage>
        <taxon>Bacteria</taxon>
        <taxon>Pseudomonadati</taxon>
        <taxon>Bacteroidota</taxon>
        <taxon>Bacteroidia</taxon>
        <taxon>Bacteroidales</taxon>
        <taxon>Tannerellaceae</taxon>
        <taxon>Parabacteroides</taxon>
    </lineage>
</organism>
<comment type="caution">
    <text evidence="1">The sequence shown here is derived from an EMBL/GenBank/DDBJ whole genome shotgun (WGS) entry which is preliminary data.</text>
</comment>
<dbReference type="Pfam" id="PF12668">
    <property type="entry name" value="DUF3791"/>
    <property type="match status" value="1"/>
</dbReference>
<sequence length="112" mass="13188">MTTEDKQLEFIIYCVESTAERLGRYGSEVYNKLKELGAINGYIRSYYDTLHTQGKSYIVDSLLEYIYHRDPKWLPEGYHPFQAVNEKKGSASCYNLLELSRQLDKEILFDKF</sequence>
<dbReference type="InterPro" id="IPR024269">
    <property type="entry name" value="DUF3791"/>
</dbReference>
<dbReference type="Proteomes" id="UP000644010">
    <property type="component" value="Unassembled WGS sequence"/>
</dbReference>
<protein>
    <submittedName>
        <fullName evidence="1">DUF3791 domain-containing protein</fullName>
    </submittedName>
</protein>
<accession>A0ABR7E864</accession>
<evidence type="ECO:0000313" key="2">
    <source>
        <dbReference type="Proteomes" id="UP000644010"/>
    </source>
</evidence>
<proteinExistence type="predicted"/>
<evidence type="ECO:0000313" key="1">
    <source>
        <dbReference type="EMBL" id="MBC5645963.1"/>
    </source>
</evidence>